<gene>
    <name evidence="1" type="ORF">BaRGS_00031385</name>
</gene>
<organism evidence="1 2">
    <name type="scientific">Batillaria attramentaria</name>
    <dbReference type="NCBI Taxonomy" id="370345"/>
    <lineage>
        <taxon>Eukaryota</taxon>
        <taxon>Metazoa</taxon>
        <taxon>Spiralia</taxon>
        <taxon>Lophotrochozoa</taxon>
        <taxon>Mollusca</taxon>
        <taxon>Gastropoda</taxon>
        <taxon>Caenogastropoda</taxon>
        <taxon>Sorbeoconcha</taxon>
        <taxon>Cerithioidea</taxon>
        <taxon>Batillariidae</taxon>
        <taxon>Batillaria</taxon>
    </lineage>
</organism>
<name>A0ABD0JR15_9CAEN</name>
<dbReference type="SUPFAM" id="SSF52540">
    <property type="entry name" value="P-loop containing nucleoside triphosphate hydrolases"/>
    <property type="match status" value="1"/>
</dbReference>
<evidence type="ECO:0000313" key="1">
    <source>
        <dbReference type="EMBL" id="KAK7477367.1"/>
    </source>
</evidence>
<sequence length="803" mass="89175">MLEPETVQAVIASHRKRHADKDEPGAENKHLRGMYLYELVISSLQPRLTGPSTIKKRGLSPRENTGLQTASKMVKQTELVDRNTQLDFEQWKAAMRPVLLQRTIYAPPVHMNRELLQRVLFADKEVYITQPPVMTHNSAEHSVLQDSNVRDDDTQRHFLYCLRALSDKLSEVMAVVSLLRFEDYLKEPSYRASIVKFPKPVDTKHPRGDFDFLIIHPVHGLLIIEIKAIGDRFESSWPEAKKDALVSKKIQLAIKQLDKGKAVLTHLISDKKPAPPVKTALVMPNIGKDQLERVLITEHKLKKDLCKCLNIEDSEDPLGLCLYADRMSAKDRPWDVTVDVVKALISWWQQVFAEDKSGQCLEDDDYLDLVARFCGPATYASSFSALNEDSTPHYLLTLGQAASQIGDRFSRCTLRRSQLDVLEEALPLRFLCGPPGTGKTVVLMLIACKWLQEKEERDLHIVSTWSGSLAASHLIVCKLKQLCFGCENRIRLHEFNLKGMGQADEAVEIMLDLVRDGELFVICDEAFGGSEFSDLCTQLNNNCKKLHLWAASVYHSLCPPCLQKQVFTEPLRTPPSVTREVKRSGVIKAELVPKYYACSSPHPCDGPPPIMIQHQAQGHSTGWPGDCEKCGKNLATKLLKLIADSRLTFDLYPASRSADAKSDSATAAGACTLETPKGPKPLTFNDVFIVTTYYELLDEEKDGDDNIVNEASGLLKGLKQAGVPYRVVGKGDSAALAEVVAMSGPDAVIVAEADTIRGLERKVVVWVQSEMGGNTSGDIDFARLDALSRTTAQLVTVASGLPI</sequence>
<dbReference type="InterPro" id="IPR027417">
    <property type="entry name" value="P-loop_NTPase"/>
</dbReference>
<dbReference type="Gene3D" id="3.40.50.300">
    <property type="entry name" value="P-loop containing nucleotide triphosphate hydrolases"/>
    <property type="match status" value="1"/>
</dbReference>
<evidence type="ECO:0008006" key="3">
    <source>
        <dbReference type="Google" id="ProtNLM"/>
    </source>
</evidence>
<proteinExistence type="predicted"/>
<dbReference type="AlphaFoldDB" id="A0ABD0JR15"/>
<reference evidence="1 2" key="1">
    <citation type="journal article" date="2023" name="Sci. Data">
        <title>Genome assembly of the Korean intertidal mud-creeper Batillaria attramentaria.</title>
        <authorList>
            <person name="Patra A.K."/>
            <person name="Ho P.T."/>
            <person name="Jun S."/>
            <person name="Lee S.J."/>
            <person name="Kim Y."/>
            <person name="Won Y.J."/>
        </authorList>
    </citation>
    <scope>NUCLEOTIDE SEQUENCE [LARGE SCALE GENOMIC DNA]</scope>
    <source>
        <strain evidence="1">Wonlab-2016</strain>
    </source>
</reference>
<protein>
    <recommendedName>
        <fullName evidence="3">NERD domain-containing protein</fullName>
    </recommendedName>
</protein>
<accession>A0ABD0JR15</accession>
<keyword evidence="2" id="KW-1185">Reference proteome</keyword>
<dbReference type="EMBL" id="JACVVK020000352">
    <property type="protein sequence ID" value="KAK7477367.1"/>
    <property type="molecule type" value="Genomic_DNA"/>
</dbReference>
<dbReference type="Proteomes" id="UP001519460">
    <property type="component" value="Unassembled WGS sequence"/>
</dbReference>
<evidence type="ECO:0000313" key="2">
    <source>
        <dbReference type="Proteomes" id="UP001519460"/>
    </source>
</evidence>
<comment type="caution">
    <text evidence="1">The sequence shown here is derived from an EMBL/GenBank/DDBJ whole genome shotgun (WGS) entry which is preliminary data.</text>
</comment>